<sequence length="171" mass="19023">MKRWLAMAALTMAAWPAQAQTLADVEARQQAVIEAWEKTPLTQRRAIFVTARPSAYGAYVERSSNVFKPGEPLVTYVEPVGYLWKETAPDTYSFGILADFLVTSPSGDVLGGKEGFVRYVQESHYRNQELMLTLTLNLTGAPPGKYIVKYTIHDVNSAKASTFQQPFEVAN</sequence>
<dbReference type="Proteomes" id="UP001242480">
    <property type="component" value="Unassembled WGS sequence"/>
</dbReference>
<organism evidence="2 3">
    <name type="scientific">Labrys wisconsinensis</name>
    <dbReference type="NCBI Taxonomy" id="425677"/>
    <lineage>
        <taxon>Bacteria</taxon>
        <taxon>Pseudomonadati</taxon>
        <taxon>Pseudomonadota</taxon>
        <taxon>Alphaproteobacteria</taxon>
        <taxon>Hyphomicrobiales</taxon>
        <taxon>Xanthobacteraceae</taxon>
        <taxon>Labrys</taxon>
    </lineage>
</organism>
<reference evidence="2 3" key="1">
    <citation type="submission" date="2023-07" db="EMBL/GenBank/DDBJ databases">
        <title>Genomic Encyclopedia of Type Strains, Phase IV (KMG-IV): sequencing the most valuable type-strain genomes for metagenomic binning, comparative biology and taxonomic classification.</title>
        <authorList>
            <person name="Goeker M."/>
        </authorList>
    </citation>
    <scope>NUCLEOTIDE SEQUENCE [LARGE SCALE GENOMIC DNA]</scope>
    <source>
        <strain evidence="2 3">DSM 19619</strain>
    </source>
</reference>
<comment type="caution">
    <text evidence="2">The sequence shown here is derived from an EMBL/GenBank/DDBJ whole genome shotgun (WGS) entry which is preliminary data.</text>
</comment>
<dbReference type="RefSeq" id="WP_307284341.1">
    <property type="nucleotide sequence ID" value="NZ_JAUSVX010000024.1"/>
</dbReference>
<proteinExistence type="predicted"/>
<evidence type="ECO:0000313" key="3">
    <source>
        <dbReference type="Proteomes" id="UP001242480"/>
    </source>
</evidence>
<dbReference type="EMBL" id="JAUSVX010000024">
    <property type="protein sequence ID" value="MDQ0474544.1"/>
    <property type="molecule type" value="Genomic_DNA"/>
</dbReference>
<keyword evidence="3" id="KW-1185">Reference proteome</keyword>
<feature type="chain" id="PRO_5046391876" evidence="1">
    <location>
        <begin position="20"/>
        <end position="171"/>
    </location>
</feature>
<feature type="signal peptide" evidence="1">
    <location>
        <begin position="1"/>
        <end position="19"/>
    </location>
</feature>
<accession>A0ABU0JJV5</accession>
<protein>
    <submittedName>
        <fullName evidence="2">Uncharacterized protein</fullName>
    </submittedName>
</protein>
<gene>
    <name evidence="2" type="ORF">QO011_007585</name>
</gene>
<keyword evidence="1" id="KW-0732">Signal</keyword>
<evidence type="ECO:0000256" key="1">
    <source>
        <dbReference type="SAM" id="SignalP"/>
    </source>
</evidence>
<name>A0ABU0JJV5_9HYPH</name>
<evidence type="ECO:0000313" key="2">
    <source>
        <dbReference type="EMBL" id="MDQ0474544.1"/>
    </source>
</evidence>